<proteinExistence type="predicted"/>
<accession>A0A921Z885</accession>
<organism evidence="1 2">
    <name type="scientific">Manduca sexta</name>
    <name type="common">Tobacco hawkmoth</name>
    <name type="synonym">Tobacco hornworm</name>
    <dbReference type="NCBI Taxonomy" id="7130"/>
    <lineage>
        <taxon>Eukaryota</taxon>
        <taxon>Metazoa</taxon>
        <taxon>Ecdysozoa</taxon>
        <taxon>Arthropoda</taxon>
        <taxon>Hexapoda</taxon>
        <taxon>Insecta</taxon>
        <taxon>Pterygota</taxon>
        <taxon>Neoptera</taxon>
        <taxon>Endopterygota</taxon>
        <taxon>Lepidoptera</taxon>
        <taxon>Glossata</taxon>
        <taxon>Ditrysia</taxon>
        <taxon>Bombycoidea</taxon>
        <taxon>Sphingidae</taxon>
        <taxon>Sphinginae</taxon>
        <taxon>Sphingini</taxon>
        <taxon>Manduca</taxon>
    </lineage>
</organism>
<dbReference type="EMBL" id="JH668429">
    <property type="protein sequence ID" value="KAG6452790.1"/>
    <property type="molecule type" value="Genomic_DNA"/>
</dbReference>
<sequence>MSTHHATPTSANTCAAFMQSARNETNATQPKSTLPMKHIEISFRQTTSIKQRTRTIPISCRDTTRSHSNDNVVENKTLTDLDSFTIMNNRENECPYEFERLRSTGTGDESRCEVHKKEDVYGKGSIIRKRVDVYGGTRQAADLKFKCIRSAQEWMEAVGRTMGTRVCAVAVIGLLLTMLATSTAAPTGHRAMRHIHHEKSAVSSKIYYIVIKQSHHCDSQGASVPFTIIT</sequence>
<keyword evidence="2" id="KW-1185">Reference proteome</keyword>
<gene>
    <name evidence="1" type="ORF">O3G_MSEX007778</name>
</gene>
<reference evidence="1" key="1">
    <citation type="journal article" date="2016" name="Insect Biochem. Mol. Biol.">
        <title>Multifaceted biological insights from a draft genome sequence of the tobacco hornworm moth, Manduca sexta.</title>
        <authorList>
            <person name="Kanost M.R."/>
            <person name="Arrese E.L."/>
            <person name="Cao X."/>
            <person name="Chen Y.R."/>
            <person name="Chellapilla S."/>
            <person name="Goldsmith M.R."/>
            <person name="Grosse-Wilde E."/>
            <person name="Heckel D.G."/>
            <person name="Herndon N."/>
            <person name="Jiang H."/>
            <person name="Papanicolaou A."/>
            <person name="Qu J."/>
            <person name="Soulages J.L."/>
            <person name="Vogel H."/>
            <person name="Walters J."/>
            <person name="Waterhouse R.M."/>
            <person name="Ahn S.J."/>
            <person name="Almeida F.C."/>
            <person name="An C."/>
            <person name="Aqrawi P."/>
            <person name="Bretschneider A."/>
            <person name="Bryant W.B."/>
            <person name="Bucks S."/>
            <person name="Chao H."/>
            <person name="Chevignon G."/>
            <person name="Christen J.M."/>
            <person name="Clarke D.F."/>
            <person name="Dittmer N.T."/>
            <person name="Ferguson L.C.F."/>
            <person name="Garavelou S."/>
            <person name="Gordon K.H.J."/>
            <person name="Gunaratna R.T."/>
            <person name="Han Y."/>
            <person name="Hauser F."/>
            <person name="He Y."/>
            <person name="Heidel-Fischer H."/>
            <person name="Hirsh A."/>
            <person name="Hu Y."/>
            <person name="Jiang H."/>
            <person name="Kalra D."/>
            <person name="Klinner C."/>
            <person name="Konig C."/>
            <person name="Kovar C."/>
            <person name="Kroll A.R."/>
            <person name="Kuwar S.S."/>
            <person name="Lee S.L."/>
            <person name="Lehman R."/>
            <person name="Li K."/>
            <person name="Li Z."/>
            <person name="Liang H."/>
            <person name="Lovelace S."/>
            <person name="Lu Z."/>
            <person name="Mansfield J.H."/>
            <person name="McCulloch K.J."/>
            <person name="Mathew T."/>
            <person name="Morton B."/>
            <person name="Muzny D.M."/>
            <person name="Neunemann D."/>
            <person name="Ongeri F."/>
            <person name="Pauchet Y."/>
            <person name="Pu L.L."/>
            <person name="Pyrousis I."/>
            <person name="Rao X.J."/>
            <person name="Redding A."/>
            <person name="Roesel C."/>
            <person name="Sanchez-Gracia A."/>
            <person name="Schaack S."/>
            <person name="Shukla A."/>
            <person name="Tetreau G."/>
            <person name="Wang Y."/>
            <person name="Xiong G.H."/>
            <person name="Traut W."/>
            <person name="Walsh T.K."/>
            <person name="Worley K.C."/>
            <person name="Wu D."/>
            <person name="Wu W."/>
            <person name="Wu Y.Q."/>
            <person name="Zhang X."/>
            <person name="Zou Z."/>
            <person name="Zucker H."/>
            <person name="Briscoe A.D."/>
            <person name="Burmester T."/>
            <person name="Clem R.J."/>
            <person name="Feyereisen R."/>
            <person name="Grimmelikhuijzen C.J.P."/>
            <person name="Hamodrakas S.J."/>
            <person name="Hansson B.S."/>
            <person name="Huguet E."/>
            <person name="Jermiin L.S."/>
            <person name="Lan Q."/>
            <person name="Lehman H.K."/>
            <person name="Lorenzen M."/>
            <person name="Merzendorfer H."/>
            <person name="Michalopoulos I."/>
            <person name="Morton D.B."/>
            <person name="Muthukrishnan S."/>
            <person name="Oakeshott J.G."/>
            <person name="Palmer W."/>
            <person name="Park Y."/>
            <person name="Passarelli A.L."/>
            <person name="Rozas J."/>
            <person name="Schwartz L.M."/>
            <person name="Smith W."/>
            <person name="Southgate A."/>
            <person name="Vilcinskas A."/>
            <person name="Vogt R."/>
            <person name="Wang P."/>
            <person name="Werren J."/>
            <person name="Yu X.Q."/>
            <person name="Zhou J.J."/>
            <person name="Brown S.J."/>
            <person name="Scherer S.E."/>
            <person name="Richards S."/>
            <person name="Blissard G.W."/>
        </authorList>
    </citation>
    <scope>NUCLEOTIDE SEQUENCE</scope>
</reference>
<evidence type="ECO:0000313" key="2">
    <source>
        <dbReference type="Proteomes" id="UP000791440"/>
    </source>
</evidence>
<reference evidence="1" key="2">
    <citation type="submission" date="2020-12" db="EMBL/GenBank/DDBJ databases">
        <authorList>
            <person name="Kanost M."/>
        </authorList>
    </citation>
    <scope>NUCLEOTIDE SEQUENCE</scope>
</reference>
<comment type="caution">
    <text evidence="1">The sequence shown here is derived from an EMBL/GenBank/DDBJ whole genome shotgun (WGS) entry which is preliminary data.</text>
</comment>
<dbReference type="EMBL" id="JH668429">
    <property type="protein sequence ID" value="KAG6452788.1"/>
    <property type="molecule type" value="Genomic_DNA"/>
</dbReference>
<evidence type="ECO:0000313" key="1">
    <source>
        <dbReference type="EMBL" id="KAG6452790.1"/>
    </source>
</evidence>
<name>A0A921Z885_MANSE</name>
<protein>
    <submittedName>
        <fullName evidence="1">Uncharacterized protein</fullName>
    </submittedName>
</protein>
<dbReference type="Proteomes" id="UP000791440">
    <property type="component" value="Unassembled WGS sequence"/>
</dbReference>
<dbReference type="EMBL" id="JH668429">
    <property type="protein sequence ID" value="KAG6452789.1"/>
    <property type="molecule type" value="Genomic_DNA"/>
</dbReference>
<dbReference type="AlphaFoldDB" id="A0A921Z885"/>